<dbReference type="Gene3D" id="2.60.40.1260">
    <property type="entry name" value="Lamin Tail domain"/>
    <property type="match status" value="1"/>
</dbReference>
<dbReference type="PANTHER" id="PTHR42834:SF1">
    <property type="entry name" value="ENDONUCLEASE_EXONUCLEASE_PHOSPHATASE FAMILY PROTEIN (AFU_ORTHOLOGUE AFUA_3G09210)"/>
    <property type="match status" value="1"/>
</dbReference>
<dbReference type="CDD" id="cd10283">
    <property type="entry name" value="MnuA_DNase1-like"/>
    <property type="match status" value="1"/>
</dbReference>
<feature type="chain" id="PRO_5046298141" description="LTD domain-containing protein" evidence="2">
    <location>
        <begin position="30"/>
        <end position="865"/>
    </location>
</feature>
<gene>
    <name evidence="4" type="ORF">GCM10022377_25730</name>
</gene>
<dbReference type="NCBIfam" id="NF033681">
    <property type="entry name" value="ExeM_NucH_DNase"/>
    <property type="match status" value="1"/>
</dbReference>
<dbReference type="SUPFAM" id="SSF56219">
    <property type="entry name" value="DNase I-like"/>
    <property type="match status" value="1"/>
</dbReference>
<dbReference type="CDD" id="cd04486">
    <property type="entry name" value="YhcR_OBF_like"/>
    <property type="match status" value="1"/>
</dbReference>
<keyword evidence="5" id="KW-1185">Reference proteome</keyword>
<dbReference type="Pfam" id="PF03372">
    <property type="entry name" value="Exo_endo_phos"/>
    <property type="match status" value="1"/>
</dbReference>
<evidence type="ECO:0000256" key="1">
    <source>
        <dbReference type="SAM" id="MobiDB-lite"/>
    </source>
</evidence>
<evidence type="ECO:0000259" key="3">
    <source>
        <dbReference type="PROSITE" id="PS51841"/>
    </source>
</evidence>
<feature type="compositionally biased region" description="Polar residues" evidence="1">
    <location>
        <begin position="187"/>
        <end position="202"/>
    </location>
</feature>
<reference evidence="5" key="1">
    <citation type="journal article" date="2019" name="Int. J. Syst. Evol. Microbiol.">
        <title>The Global Catalogue of Microorganisms (GCM) 10K type strain sequencing project: providing services to taxonomists for standard genome sequencing and annotation.</title>
        <authorList>
            <consortium name="The Broad Institute Genomics Platform"/>
            <consortium name="The Broad Institute Genome Sequencing Center for Infectious Disease"/>
            <person name="Wu L."/>
            <person name="Ma J."/>
        </authorList>
    </citation>
    <scope>NUCLEOTIDE SEQUENCE [LARGE SCALE GENOMIC DNA]</scope>
    <source>
        <strain evidence="5">JCM 16961</strain>
    </source>
</reference>
<organism evidence="4 5">
    <name type="scientific">Zhihengliuella alba</name>
    <dbReference type="NCBI Taxonomy" id="547018"/>
    <lineage>
        <taxon>Bacteria</taxon>
        <taxon>Bacillati</taxon>
        <taxon>Actinomycetota</taxon>
        <taxon>Actinomycetes</taxon>
        <taxon>Micrococcales</taxon>
        <taxon>Micrococcaceae</taxon>
        <taxon>Zhihengliuella</taxon>
    </lineage>
</organism>
<dbReference type="Proteomes" id="UP001501536">
    <property type="component" value="Unassembled WGS sequence"/>
</dbReference>
<evidence type="ECO:0000313" key="4">
    <source>
        <dbReference type="EMBL" id="GAA3711095.1"/>
    </source>
</evidence>
<dbReference type="InterPro" id="IPR006311">
    <property type="entry name" value="TAT_signal"/>
</dbReference>
<dbReference type="RefSeq" id="WP_344885431.1">
    <property type="nucleotide sequence ID" value="NZ_BAABCJ010000007.1"/>
</dbReference>
<proteinExistence type="predicted"/>
<feature type="region of interest" description="Disordered" evidence="1">
    <location>
        <begin position="187"/>
        <end position="243"/>
    </location>
</feature>
<dbReference type="InterPro" id="IPR036691">
    <property type="entry name" value="Endo/exonu/phosph_ase_sf"/>
</dbReference>
<dbReference type="EMBL" id="BAABCJ010000007">
    <property type="protein sequence ID" value="GAA3711095.1"/>
    <property type="molecule type" value="Genomic_DNA"/>
</dbReference>
<dbReference type="SUPFAM" id="SSF74853">
    <property type="entry name" value="Lamin A/C globular tail domain"/>
    <property type="match status" value="1"/>
</dbReference>
<sequence>MRPHSTRPTALAAALALTASLAVASAAAAAVPASTAVASPSASASAAAEGGVIINEAYLSGGSRNAVYTHKFVELLNTSGAPVSLAGWSLQYRSASGTAATHSTVELTGTIAPGETFLVAGGSNGTSGAALPAPDLTTSFNPGGTNGTVVLAETTEPLSLPTGSIIGVQDVADLLGYGGSNTFETQAALSPASNSEPLSFNRTDGVDTDDNRADFALSPDVTPTASGGAGDPGTTPEPEPAPEPQAVSIAEIQGAGAASPLAGERVSTRGVVTAAFPTGGIDGFFLQTAGTGSEGGDDAAASHGIFVYAPEAVASVAVGDHVEVAGTATEYYGMTQVDATAGRVSPVDEPAEAVKPLTAAWPTTDAERERYEGMLWQPEGRWTVADNYSLNQYGEIGLAFGESSLLPGEARLPQPTDAAPAGSDLAAAIEAENAQRSVTLDDGATVNFMGGSRNQDIPLPYLSPGTPVRVGAATTFTSPVVLDYRYDQWRFQPQTQLTGENPDDAPASFADTRTQAPAEVGGDVRIASFNVLNYFTTTGREFVEELGGSCSWYTDRDGEPVGTNRCNPDGPRGAADEDDLERQEAKIVAAINGLGADVVSLEEIENSAAFGQDRDEALATLTAALNEGAGAPVWDFVPSPADLPADEDVIRTAFIFKPAAVKPIDESVILDDPAFSNARQPLAQAFQKVGGNSKTRFLAIVNHFKSKGSAPDDGSSNDDAGDGQGAWNAARVAQAEALVAFAGEMTQERNTEKVFLTGDFNSYTQEDPMQVFHAAGYTNLGAAADGEKEHTYLYGGLVGSLDHILASPAAAAQVTGHTVWDINADEPIALEYSRYNYNATDFYAPDPYRASDHDPAIVGIDLPKK</sequence>
<protein>
    <recommendedName>
        <fullName evidence="3">LTD domain-containing protein</fullName>
    </recommendedName>
</protein>
<dbReference type="InterPro" id="IPR005135">
    <property type="entry name" value="Endo/exonuclease/phosphatase"/>
</dbReference>
<comment type="caution">
    <text evidence="4">The sequence shown here is derived from an EMBL/GenBank/DDBJ whole genome shotgun (WGS) entry which is preliminary data.</text>
</comment>
<dbReference type="InterPro" id="IPR036415">
    <property type="entry name" value="Lamin_tail_dom_sf"/>
</dbReference>
<dbReference type="PROSITE" id="PS51841">
    <property type="entry name" value="LTD"/>
    <property type="match status" value="1"/>
</dbReference>
<dbReference type="PANTHER" id="PTHR42834">
    <property type="entry name" value="ENDONUCLEASE/EXONUCLEASE/PHOSPHATASE FAMILY PROTEIN (AFU_ORTHOLOGUE AFUA_3G09210)"/>
    <property type="match status" value="1"/>
</dbReference>
<dbReference type="InterPro" id="IPR047971">
    <property type="entry name" value="ExeM-like"/>
</dbReference>
<dbReference type="Gene3D" id="3.60.10.10">
    <property type="entry name" value="Endonuclease/exonuclease/phosphatase"/>
    <property type="match status" value="1"/>
</dbReference>
<name>A0ABP7DWF4_9MICC</name>
<dbReference type="InterPro" id="IPR001322">
    <property type="entry name" value="Lamin_tail_dom"/>
</dbReference>
<accession>A0ABP7DWF4</accession>
<dbReference type="Pfam" id="PF00932">
    <property type="entry name" value="LTD"/>
    <property type="match status" value="1"/>
</dbReference>
<keyword evidence="2" id="KW-0732">Signal</keyword>
<dbReference type="PROSITE" id="PS51318">
    <property type="entry name" value="TAT"/>
    <property type="match status" value="1"/>
</dbReference>
<evidence type="ECO:0000256" key="2">
    <source>
        <dbReference type="SAM" id="SignalP"/>
    </source>
</evidence>
<feature type="domain" description="LTD" evidence="3">
    <location>
        <begin position="38"/>
        <end position="179"/>
    </location>
</feature>
<feature type="signal peptide" evidence="2">
    <location>
        <begin position="1"/>
        <end position="29"/>
    </location>
</feature>
<evidence type="ECO:0000313" key="5">
    <source>
        <dbReference type="Proteomes" id="UP001501536"/>
    </source>
</evidence>